<protein>
    <recommendedName>
        <fullName evidence="2">Protein SirB1 N-terminal domain-containing protein</fullName>
    </recommendedName>
</protein>
<evidence type="ECO:0000259" key="2">
    <source>
        <dbReference type="Pfam" id="PF13369"/>
    </source>
</evidence>
<proteinExistence type="predicted"/>
<dbReference type="Pfam" id="PF13369">
    <property type="entry name" value="Transglut_core2"/>
    <property type="match status" value="1"/>
</dbReference>
<evidence type="ECO:0000256" key="1">
    <source>
        <dbReference type="SAM" id="MobiDB-lite"/>
    </source>
</evidence>
<gene>
    <name evidence="3" type="ORF">OSTLU_93472</name>
</gene>
<dbReference type="PANTHER" id="PTHR31350:SF29">
    <property type="entry name" value="PROTEIN SIRB1 N-TERMINAL DOMAIN-CONTAINING PROTEIN"/>
    <property type="match status" value="1"/>
</dbReference>
<sequence>MTTTTTATTATTATRGRGRRALSTTTTTATRARGRGATARAARFEREGGFRRRRGRANARTDGATSEDGEEEGRTFLGRTGRRTGDAESIAKNYAEKEAETLAKSAGRQYAFGKPQSPKETWEPFAREARMGLVEEYRRGAKGDAVTASMHLAVEDDAVQGRTSVCLPREAYTKRMDKLVNEFVQRDLSYMSAEDKADADKMIEAVERYLFEEQQYRTPTGWREAFSPYRTYFHNVIAQKVGIPATLAAIYIGFLERLKAKGELDACGDIKVLLRVRRGADPTPRRPQGIKASDAAPDGSVVCTPDMVVRMQLMALKRAFWPWEWDDSRDSGFLLAVEAAAYGKDDRMNTAAGVVGIIQPTGRPFGDLQMALLVTERLAELDENVGYEQRDMGVLLYHSGYRRDALDALVAFENWKATTKLAAVEIDDSSSYSINAPTPDFAWESGDPVEAARLALREDEALAKVILELNRDVLERQFDV</sequence>
<name>A4S4Z8_OSTLU</name>
<feature type="compositionally biased region" description="Low complexity" evidence="1">
    <location>
        <begin position="1"/>
        <end position="41"/>
    </location>
</feature>
<dbReference type="eggNOG" id="ENOG502QTEM">
    <property type="taxonomic scope" value="Eukaryota"/>
</dbReference>
<dbReference type="OMA" id="VWVPSPC"/>
<reference evidence="3 4" key="1">
    <citation type="journal article" date="2007" name="Proc. Natl. Acad. Sci. U.S.A.">
        <title>The tiny eukaryote Ostreococcus provides genomic insights into the paradox of plankton speciation.</title>
        <authorList>
            <person name="Palenik B."/>
            <person name="Grimwood J."/>
            <person name="Aerts A."/>
            <person name="Rouze P."/>
            <person name="Salamov A."/>
            <person name="Putnam N."/>
            <person name="Dupont C."/>
            <person name="Jorgensen R."/>
            <person name="Derelle E."/>
            <person name="Rombauts S."/>
            <person name="Zhou K."/>
            <person name="Otillar R."/>
            <person name="Merchant S.S."/>
            <person name="Podell S."/>
            <person name="Gaasterland T."/>
            <person name="Napoli C."/>
            <person name="Gendler K."/>
            <person name="Manuell A."/>
            <person name="Tai V."/>
            <person name="Vallon O."/>
            <person name="Piganeau G."/>
            <person name="Jancek S."/>
            <person name="Heijde M."/>
            <person name="Jabbari K."/>
            <person name="Bowler C."/>
            <person name="Lohr M."/>
            <person name="Robbens S."/>
            <person name="Werner G."/>
            <person name="Dubchak I."/>
            <person name="Pazour G.J."/>
            <person name="Ren Q."/>
            <person name="Paulsen I."/>
            <person name="Delwiche C."/>
            <person name="Schmutz J."/>
            <person name="Rokhsar D."/>
            <person name="Van de Peer Y."/>
            <person name="Moreau H."/>
            <person name="Grigoriev I.V."/>
        </authorList>
    </citation>
    <scope>NUCLEOTIDE SEQUENCE [LARGE SCALE GENOMIC DNA]</scope>
    <source>
        <strain evidence="3 4">CCE9901</strain>
    </source>
</reference>
<dbReference type="STRING" id="436017.A4S4Z8"/>
<dbReference type="RefSeq" id="XP_001420523.1">
    <property type="nucleotide sequence ID" value="XM_001420486.1"/>
</dbReference>
<dbReference type="HOGENOM" id="CLU_599009_0_0_1"/>
<evidence type="ECO:0000313" key="4">
    <source>
        <dbReference type="Proteomes" id="UP000001568"/>
    </source>
</evidence>
<feature type="domain" description="Protein SirB1 N-terminal" evidence="2">
    <location>
        <begin position="171"/>
        <end position="259"/>
    </location>
</feature>
<dbReference type="Proteomes" id="UP000001568">
    <property type="component" value="Chromosome 11"/>
</dbReference>
<keyword evidence="4" id="KW-1185">Reference proteome</keyword>
<dbReference type="KEGG" id="olu:OSTLU_93472"/>
<evidence type="ECO:0000313" key="3">
    <source>
        <dbReference type="EMBL" id="ABO98816.1"/>
    </source>
</evidence>
<dbReference type="PANTHER" id="PTHR31350">
    <property type="entry name" value="SI:DKEY-261L7.2"/>
    <property type="match status" value="1"/>
</dbReference>
<dbReference type="InterPro" id="IPR032698">
    <property type="entry name" value="SirB1_N"/>
</dbReference>
<organism evidence="3 4">
    <name type="scientific">Ostreococcus lucimarinus (strain CCE9901)</name>
    <dbReference type="NCBI Taxonomy" id="436017"/>
    <lineage>
        <taxon>Eukaryota</taxon>
        <taxon>Viridiplantae</taxon>
        <taxon>Chlorophyta</taxon>
        <taxon>Mamiellophyceae</taxon>
        <taxon>Mamiellales</taxon>
        <taxon>Bathycoccaceae</taxon>
        <taxon>Ostreococcus</taxon>
    </lineage>
</organism>
<dbReference type="OrthoDB" id="611769at2759"/>
<accession>A4S4Z8</accession>
<dbReference type="GeneID" id="5004410"/>
<dbReference type="Gramene" id="ABO98816">
    <property type="protein sequence ID" value="ABO98816"/>
    <property type="gene ID" value="OSTLU_93472"/>
</dbReference>
<feature type="region of interest" description="Disordered" evidence="1">
    <location>
        <begin position="1"/>
        <end position="87"/>
    </location>
</feature>
<dbReference type="EMBL" id="CP000591">
    <property type="protein sequence ID" value="ABO98816.1"/>
    <property type="molecule type" value="Genomic_DNA"/>
</dbReference>
<dbReference type="AlphaFoldDB" id="A4S4Z8"/>